<dbReference type="Pfam" id="PF02627">
    <property type="entry name" value="CMD"/>
    <property type="match status" value="1"/>
</dbReference>
<dbReference type="GO" id="GO:0051920">
    <property type="term" value="F:peroxiredoxin activity"/>
    <property type="evidence" value="ECO:0007669"/>
    <property type="project" value="InterPro"/>
</dbReference>
<dbReference type="Proteomes" id="UP000184363">
    <property type="component" value="Unassembled WGS sequence"/>
</dbReference>
<dbReference type="RefSeq" id="WP_073460483.1">
    <property type="nucleotide sequence ID" value="NZ_CALGVN010000034.1"/>
</dbReference>
<keyword evidence="2" id="KW-0575">Peroxidase</keyword>
<dbReference type="InterPro" id="IPR029032">
    <property type="entry name" value="AhpD-like"/>
</dbReference>
<proteinExistence type="predicted"/>
<dbReference type="PANTHER" id="PTHR34846:SF11">
    <property type="entry name" value="4-CARBOXYMUCONOLACTONE DECARBOXYLASE FAMILY PROTEIN (AFU_ORTHOLOGUE AFUA_6G11590)"/>
    <property type="match status" value="1"/>
</dbReference>
<dbReference type="STRING" id="1848.SAMN05443637_13230"/>
<dbReference type="AlphaFoldDB" id="A0A1M7B4K4"/>
<reference evidence="2 3" key="1">
    <citation type="submission" date="2016-11" db="EMBL/GenBank/DDBJ databases">
        <authorList>
            <person name="Jaros S."/>
            <person name="Januszkiewicz K."/>
            <person name="Wedrychowicz H."/>
        </authorList>
    </citation>
    <scope>NUCLEOTIDE SEQUENCE [LARGE SCALE GENOMIC DNA]</scope>
    <source>
        <strain evidence="2 3">DSM 43832</strain>
    </source>
</reference>
<keyword evidence="2" id="KW-0560">Oxidoreductase</keyword>
<name>A0A1M7B4K4_PSETH</name>
<dbReference type="PANTHER" id="PTHR34846">
    <property type="entry name" value="4-CARBOXYMUCONOLACTONE DECARBOXYLASE FAMILY PROTEIN (AFU_ORTHOLOGUE AFUA_6G11590)"/>
    <property type="match status" value="1"/>
</dbReference>
<dbReference type="EMBL" id="FRAP01000032">
    <property type="protein sequence ID" value="SHL49877.1"/>
    <property type="molecule type" value="Genomic_DNA"/>
</dbReference>
<evidence type="ECO:0000313" key="2">
    <source>
        <dbReference type="EMBL" id="SHL49877.1"/>
    </source>
</evidence>
<evidence type="ECO:0000259" key="1">
    <source>
        <dbReference type="Pfam" id="PF02627"/>
    </source>
</evidence>
<evidence type="ECO:0000313" key="3">
    <source>
        <dbReference type="Proteomes" id="UP000184363"/>
    </source>
</evidence>
<protein>
    <submittedName>
        <fullName evidence="2">Alkylhydroperoxidase family enzyme, contains CxxC motif</fullName>
    </submittedName>
</protein>
<feature type="domain" description="Carboxymuconolactone decarboxylase-like" evidence="1">
    <location>
        <begin position="42"/>
        <end position="116"/>
    </location>
</feature>
<organism evidence="2 3">
    <name type="scientific">Pseudonocardia thermophila</name>
    <dbReference type="NCBI Taxonomy" id="1848"/>
    <lineage>
        <taxon>Bacteria</taxon>
        <taxon>Bacillati</taxon>
        <taxon>Actinomycetota</taxon>
        <taxon>Actinomycetes</taxon>
        <taxon>Pseudonocardiales</taxon>
        <taxon>Pseudonocardiaceae</taxon>
        <taxon>Pseudonocardia</taxon>
    </lineage>
</organism>
<sequence length="178" mass="19284">MARVPYVDPATASPATAKALSRLPDLNVFKLLAHAETALVPWLRYSGALLNDLALDPLLRELAILQVGRLAARYEWDQHAPVARACGATEEQLAALERGDLSPFPPRERAVLEFAADLVRDGEVPDDRYAALAEQLGDREIVELCLVTGAYLGLARVMSALRIDPDEPSALGAIKMST</sequence>
<gene>
    <name evidence="2" type="ORF">SAMN05443637_13230</name>
</gene>
<dbReference type="SUPFAM" id="SSF69118">
    <property type="entry name" value="AhpD-like"/>
    <property type="match status" value="1"/>
</dbReference>
<dbReference type="Gene3D" id="1.20.1290.10">
    <property type="entry name" value="AhpD-like"/>
    <property type="match status" value="1"/>
</dbReference>
<keyword evidence="3" id="KW-1185">Reference proteome</keyword>
<accession>A0A1M7B4K4</accession>
<dbReference type="InterPro" id="IPR003779">
    <property type="entry name" value="CMD-like"/>
</dbReference>
<dbReference type="OrthoDB" id="4704294at2"/>